<dbReference type="Pfam" id="PF08241">
    <property type="entry name" value="Methyltransf_11"/>
    <property type="match status" value="1"/>
</dbReference>
<proteinExistence type="predicted"/>
<dbReference type="RefSeq" id="WP_241792747.1">
    <property type="nucleotide sequence ID" value="NZ_JALBUU010000004.1"/>
</dbReference>
<dbReference type="PANTHER" id="PTHR43591">
    <property type="entry name" value="METHYLTRANSFERASE"/>
    <property type="match status" value="1"/>
</dbReference>
<dbReference type="PANTHER" id="PTHR43591:SF24">
    <property type="entry name" value="2-METHOXY-6-POLYPRENYL-1,4-BENZOQUINOL METHYLASE, MITOCHONDRIAL"/>
    <property type="match status" value="1"/>
</dbReference>
<comment type="caution">
    <text evidence="2">The sequence shown here is derived from an EMBL/GenBank/DDBJ whole genome shotgun (WGS) entry which is preliminary data.</text>
</comment>
<keyword evidence="3" id="KW-1185">Reference proteome</keyword>
<dbReference type="InterPro" id="IPR013216">
    <property type="entry name" value="Methyltransf_11"/>
</dbReference>
<keyword evidence="2" id="KW-0489">Methyltransferase</keyword>
<dbReference type="GO" id="GO:0008168">
    <property type="term" value="F:methyltransferase activity"/>
    <property type="evidence" value="ECO:0007669"/>
    <property type="project" value="UniProtKB-KW"/>
</dbReference>
<dbReference type="EMBL" id="JALBUU010000004">
    <property type="protein sequence ID" value="MCI0753520.1"/>
    <property type="molecule type" value="Genomic_DNA"/>
</dbReference>
<accession>A0ABS9W3L4</accession>
<reference evidence="2 3" key="1">
    <citation type="submission" date="2022-03" db="EMBL/GenBank/DDBJ databases">
        <title>Complete genome analysis of Roseomonas KG 17.1 : a prolific producer of plant growth promoters.</title>
        <authorList>
            <person name="Saadouli I."/>
            <person name="Najjari A."/>
            <person name="Mosbah A."/>
            <person name="Ouzari H.I."/>
        </authorList>
    </citation>
    <scope>NUCLEOTIDE SEQUENCE [LARGE SCALE GENOMIC DNA]</scope>
    <source>
        <strain evidence="2 3">KG17-1</strain>
    </source>
</reference>
<feature type="domain" description="Methyltransferase type 11" evidence="1">
    <location>
        <begin position="45"/>
        <end position="142"/>
    </location>
</feature>
<keyword evidence="2" id="KW-0808">Transferase</keyword>
<organism evidence="2 3">
    <name type="scientific">Teichococcus vastitatis</name>
    <dbReference type="NCBI Taxonomy" id="2307076"/>
    <lineage>
        <taxon>Bacteria</taxon>
        <taxon>Pseudomonadati</taxon>
        <taxon>Pseudomonadota</taxon>
        <taxon>Alphaproteobacteria</taxon>
        <taxon>Acetobacterales</taxon>
        <taxon>Roseomonadaceae</taxon>
        <taxon>Roseomonas</taxon>
    </lineage>
</organism>
<dbReference type="InterPro" id="IPR029063">
    <property type="entry name" value="SAM-dependent_MTases_sf"/>
</dbReference>
<dbReference type="GO" id="GO:0032259">
    <property type="term" value="P:methylation"/>
    <property type="evidence" value="ECO:0007669"/>
    <property type="project" value="UniProtKB-KW"/>
</dbReference>
<dbReference type="CDD" id="cd02440">
    <property type="entry name" value="AdoMet_MTases"/>
    <property type="match status" value="1"/>
</dbReference>
<dbReference type="Proteomes" id="UP001201985">
    <property type="component" value="Unassembled WGS sequence"/>
</dbReference>
<dbReference type="SUPFAM" id="SSF53335">
    <property type="entry name" value="S-adenosyl-L-methionine-dependent methyltransferases"/>
    <property type="match status" value="1"/>
</dbReference>
<evidence type="ECO:0000313" key="3">
    <source>
        <dbReference type="Proteomes" id="UP001201985"/>
    </source>
</evidence>
<evidence type="ECO:0000313" key="2">
    <source>
        <dbReference type="EMBL" id="MCI0753520.1"/>
    </source>
</evidence>
<dbReference type="Gene3D" id="3.40.50.150">
    <property type="entry name" value="Vaccinia Virus protein VP39"/>
    <property type="match status" value="1"/>
</dbReference>
<protein>
    <submittedName>
        <fullName evidence="2">Methyltransferase domain-containing protein</fullName>
    </submittedName>
</protein>
<gene>
    <name evidence="2" type="ORF">MON41_07070</name>
</gene>
<evidence type="ECO:0000259" key="1">
    <source>
        <dbReference type="Pfam" id="PF08241"/>
    </source>
</evidence>
<sequence length="275" mass="29594">MAEDPWQLTGSGPENYERYQVPSVFGPLARLLLQHVPPHPGQRMLDVACGTGIVARLAAPMLGLEGSVLGVDLNAGMLDVARRESLSGGALLEWKQADVVALPCQDAEFDMVLCQQGLQFFPDKGTALREMRRVLRQGGRIALCVWCDIEHSPCHVAIAQALRRHAGSEVARRFEAPFAFGDGDALHRALVAAGFQDAEVRVEVLERHLLPPEESIPGLLASTPVGPEVAALSGAVRHAIVEEVAAALASYRHEGGFTVPQSTHVALATRWPGRT</sequence>
<name>A0ABS9W3L4_9PROT</name>